<dbReference type="STRING" id="112268.A0A182W754"/>
<dbReference type="InterPro" id="IPR052993">
    <property type="entry name" value="CFA-57"/>
</dbReference>
<keyword evidence="3" id="KW-0812">Transmembrane</keyword>
<dbReference type="FunFam" id="2.130.10.10:FF:000271">
    <property type="entry name" value="cilia- and flagella-associated protein 57"/>
    <property type="match status" value="1"/>
</dbReference>
<evidence type="ECO:0000256" key="3">
    <source>
        <dbReference type="SAM" id="Phobius"/>
    </source>
</evidence>
<feature type="transmembrane region" description="Helical" evidence="3">
    <location>
        <begin position="56"/>
        <end position="76"/>
    </location>
</feature>
<feature type="coiled-coil region" evidence="2">
    <location>
        <begin position="910"/>
        <end position="977"/>
    </location>
</feature>
<proteinExistence type="predicted"/>
<feature type="coiled-coil region" evidence="2">
    <location>
        <begin position="1244"/>
        <end position="1278"/>
    </location>
</feature>
<dbReference type="PROSITE" id="PS50294">
    <property type="entry name" value="WD_REPEATS_REGION"/>
    <property type="match status" value="1"/>
</dbReference>
<feature type="coiled-coil region" evidence="2">
    <location>
        <begin position="1018"/>
        <end position="1059"/>
    </location>
</feature>
<dbReference type="PANTHER" id="PTHR32215:SF0">
    <property type="entry name" value="CILIA- AND FLAGELLA-ASSOCIATED PROTEIN 57"/>
    <property type="match status" value="1"/>
</dbReference>
<dbReference type="SMART" id="SM00320">
    <property type="entry name" value="WD40"/>
    <property type="match status" value="5"/>
</dbReference>
<keyword evidence="3" id="KW-0472">Membrane</keyword>
<dbReference type="InterPro" id="IPR036322">
    <property type="entry name" value="WD40_repeat_dom_sf"/>
</dbReference>
<organism evidence="4 5">
    <name type="scientific">Anopheles minimus</name>
    <dbReference type="NCBI Taxonomy" id="112268"/>
    <lineage>
        <taxon>Eukaryota</taxon>
        <taxon>Metazoa</taxon>
        <taxon>Ecdysozoa</taxon>
        <taxon>Arthropoda</taxon>
        <taxon>Hexapoda</taxon>
        <taxon>Insecta</taxon>
        <taxon>Pterygota</taxon>
        <taxon>Neoptera</taxon>
        <taxon>Endopterygota</taxon>
        <taxon>Diptera</taxon>
        <taxon>Nematocera</taxon>
        <taxon>Culicoidea</taxon>
        <taxon>Culicidae</taxon>
        <taxon>Anophelinae</taxon>
        <taxon>Anopheles</taxon>
    </lineage>
</organism>
<evidence type="ECO:0000313" key="4">
    <source>
        <dbReference type="EnsemblMetazoa" id="AMIN006176-PA"/>
    </source>
</evidence>
<dbReference type="Pfam" id="PF10251">
    <property type="entry name" value="PEN-2"/>
    <property type="match status" value="1"/>
</dbReference>
<dbReference type="SUPFAM" id="SSF50978">
    <property type="entry name" value="WD40 repeat-like"/>
    <property type="match status" value="2"/>
</dbReference>
<dbReference type="InterPro" id="IPR001680">
    <property type="entry name" value="WD40_rpt"/>
</dbReference>
<evidence type="ECO:0000256" key="1">
    <source>
        <dbReference type="PROSITE-ProRule" id="PRU00221"/>
    </source>
</evidence>
<evidence type="ECO:0000313" key="5">
    <source>
        <dbReference type="Proteomes" id="UP000075920"/>
    </source>
</evidence>
<dbReference type="Gene3D" id="2.130.10.10">
    <property type="entry name" value="YVTN repeat-like/Quinoprotein amine dehydrogenase"/>
    <property type="match status" value="2"/>
</dbReference>
<dbReference type="FunFam" id="1.10.287.1490:FF:000014">
    <property type="entry name" value="AGAP008095-PA"/>
    <property type="match status" value="1"/>
</dbReference>
<feature type="coiled-coil region" evidence="2">
    <location>
        <begin position="1109"/>
        <end position="1143"/>
    </location>
</feature>
<accession>A0A182W754</accession>
<feature type="repeat" description="WD" evidence="1">
    <location>
        <begin position="620"/>
        <end position="661"/>
    </location>
</feature>
<keyword evidence="2" id="KW-0175">Coiled coil</keyword>
<sequence length="1349" mass="155161">MDLSRAPNERKLYLCKWYFKAGFALLPFLWSINTIWFFNEAFRKPAYDEQKEIKKYVIFSLVGSLVWIVAIISWVVTFQLKRTEWGEFADNISFIIPLGQAFSPNFSASFVSLLRKFHVPPTFIYLANPGFIMEKNNRSKQISIVPKNAYGLRTDIQGNVHFTLKQEIIYPVAGVLAIHDFTTNKQKFLRFPQNCHPERIVLSPNRKFIAVVERTIDNKSMVNVYEIETLRKRKTLQLPVDCPNTQIGNICFTHDSRGVAVLSVEPDAFLSIFSFDKNDSLIIGRASNSSQQGQAVYLSCNPNDATIVAVGGYYMLKIMNRTDKGFGQIGTIKGDDLLITSMTWLSSDVLAAGTAETEIIFVESGELKIRERADMIETVDLSGEGDSYLGATTSAEVVGLKHEVLCLTQFEKGFLYAIHNVVHVFERESNYNFRKKSIIRVPITLYDEKEYKILNIAVNQEQDTIVVATKHSQLYIGMLIVPETLKISELVFQNLGEPLHISGIIGMAVCSWKPIVMTASRDLTIRVWNYETMKVELVKKYQIEIGVIALHPSGFFAAVGFIDLLRLLQIQLDDLKETKSFNLASCTQLQFSNQGHLLAAAHGKMITLICIFTFEVVQTLKGHNGSILSLAWSTDDAILVSGGNDGAIYKWNVVTGERLEEVVQKGIQYRSIALTSDAHSVYSITNTGLIREVAKSDIAREFKIPELTPLTDMSLARSDAILFVGSVKGHLYNVQVPLVDTSSGNCTNFRFFNTKVTKICITYDDCTLITAADDGTLIIWHILNNEGKTARHAPELGKCSDVLIARQELIEKNESINTLEMRIQQQSMEFQYKMKQGDAFHSEQMRDIHKDYCAAIENLKKKNIEMEQAHTEEFNLITASIAQGKEDHQKEMMDFEAQFHEKIIMEYDKLTSMKNKMDAMREEYEVKLRRSAGCLQDTIESMEADQKRLLNEKQEVIENLLKDMDRKRAEFDEYCRQVDVDNDRHKVELQLQYEKKLQEEEENSIKWRGEAGVLKKKFSTLSREAEAYRKEIETMQAQHGKFQQSIRQHQREIEGLRRELTERDGTIRDKDRKVFELGKKNSELEKYKQVLSMKITELKAQIEPKEREIKEKKEFILEMEKKLEELQQNNKQYELQLQELRDKYCGIDLELRRERNRFRASKAQYQRLCGEIYNVSGLIQRPEQLKRSVKELCHRYSSDKELQKSLALDEDVQNEFLRQREYLERMTKAAKQKARNQHKDAGESVKLKKENMELLAELNMLREMLNEKQRDCTRMEALLGLSSKAISPRQAKEKLAKAVADRDALEAHHREQMAKLEEMVRALSNENQTLRSEMIVQNSRNKPTPTVSN</sequence>
<feature type="coiled-coil region" evidence="2">
    <location>
        <begin position="1306"/>
        <end position="1333"/>
    </location>
</feature>
<dbReference type="PROSITE" id="PS50082">
    <property type="entry name" value="WD_REPEATS_2"/>
    <property type="match status" value="1"/>
</dbReference>
<keyword evidence="3" id="KW-1133">Transmembrane helix</keyword>
<dbReference type="EnsemblMetazoa" id="AMIN006176-RA">
    <property type="protein sequence ID" value="AMIN006176-PA"/>
    <property type="gene ID" value="AMIN006176"/>
</dbReference>
<dbReference type="InterPro" id="IPR019379">
    <property type="entry name" value="Gamma_Secretase_Asp_P_PEN2"/>
</dbReference>
<keyword evidence="5" id="KW-1185">Reference proteome</keyword>
<name>A0A182W754_9DIPT</name>
<feature type="transmembrane region" description="Helical" evidence="3">
    <location>
        <begin position="17"/>
        <end position="36"/>
    </location>
</feature>
<evidence type="ECO:0000256" key="2">
    <source>
        <dbReference type="SAM" id="Coils"/>
    </source>
</evidence>
<reference evidence="5" key="1">
    <citation type="submission" date="2013-03" db="EMBL/GenBank/DDBJ databases">
        <title>The Genome Sequence of Anopheles minimus MINIMUS1.</title>
        <authorList>
            <consortium name="The Broad Institute Genomics Platform"/>
            <person name="Neafsey D.E."/>
            <person name="Walton C."/>
            <person name="Walker B."/>
            <person name="Young S.K."/>
            <person name="Zeng Q."/>
            <person name="Gargeya S."/>
            <person name="Fitzgerald M."/>
            <person name="Haas B."/>
            <person name="Abouelleil A."/>
            <person name="Allen A.W."/>
            <person name="Alvarado L."/>
            <person name="Arachchi H.M."/>
            <person name="Berlin A.M."/>
            <person name="Chapman S.B."/>
            <person name="Gainer-Dewar J."/>
            <person name="Goldberg J."/>
            <person name="Griggs A."/>
            <person name="Gujja S."/>
            <person name="Hansen M."/>
            <person name="Howarth C."/>
            <person name="Imamovic A."/>
            <person name="Ireland A."/>
            <person name="Larimer J."/>
            <person name="McCowan C."/>
            <person name="Murphy C."/>
            <person name="Pearson M."/>
            <person name="Poon T.W."/>
            <person name="Priest M."/>
            <person name="Roberts A."/>
            <person name="Saif S."/>
            <person name="Shea T."/>
            <person name="Sisk P."/>
            <person name="Sykes S."/>
            <person name="Wortman J."/>
            <person name="Nusbaum C."/>
            <person name="Birren B."/>
        </authorList>
    </citation>
    <scope>NUCLEOTIDE SEQUENCE [LARGE SCALE GENOMIC DNA]</scope>
    <source>
        <strain evidence="5">MINIMUS1</strain>
    </source>
</reference>
<dbReference type="Gene3D" id="1.10.287.1490">
    <property type="match status" value="1"/>
</dbReference>
<dbReference type="InterPro" id="IPR015943">
    <property type="entry name" value="WD40/YVTN_repeat-like_dom_sf"/>
</dbReference>
<dbReference type="PANTHER" id="PTHR32215">
    <property type="entry name" value="CILIA- AND FLAGELLA-ASSOCIATED PROTEIN 57"/>
    <property type="match status" value="1"/>
</dbReference>
<protein>
    <submittedName>
        <fullName evidence="4">Uncharacterized protein</fullName>
    </submittedName>
</protein>
<reference evidence="4" key="2">
    <citation type="submission" date="2020-05" db="UniProtKB">
        <authorList>
            <consortium name="EnsemblMetazoa"/>
        </authorList>
    </citation>
    <scope>IDENTIFICATION</scope>
    <source>
        <strain evidence="4">MINIMUS1</strain>
    </source>
</reference>
<dbReference type="Pfam" id="PF00400">
    <property type="entry name" value="WD40"/>
    <property type="match status" value="2"/>
</dbReference>
<keyword evidence="1" id="KW-0853">WD repeat</keyword>
<dbReference type="Proteomes" id="UP000075920">
    <property type="component" value="Unassembled WGS sequence"/>
</dbReference>
<dbReference type="VEuPathDB" id="VectorBase:AMIN006176"/>